<feature type="transmembrane region" description="Helical" evidence="12">
    <location>
        <begin position="140"/>
        <end position="161"/>
    </location>
</feature>
<dbReference type="NCBIfam" id="TIGR00797">
    <property type="entry name" value="matE"/>
    <property type="match status" value="1"/>
</dbReference>
<dbReference type="Pfam" id="PF01554">
    <property type="entry name" value="MatE"/>
    <property type="match status" value="2"/>
</dbReference>
<dbReference type="EMBL" id="PYOU01000007">
    <property type="protein sequence ID" value="PSX10472.1"/>
    <property type="molecule type" value="Genomic_DNA"/>
</dbReference>
<feature type="transmembrane region" description="Helical" evidence="12">
    <location>
        <begin position="98"/>
        <end position="120"/>
    </location>
</feature>
<dbReference type="InterPro" id="IPR002528">
    <property type="entry name" value="MATE_fam"/>
</dbReference>
<evidence type="ECO:0000256" key="11">
    <source>
        <dbReference type="ARBA" id="ARBA00030855"/>
    </source>
</evidence>
<proteinExistence type="inferred from homology"/>
<accession>A0ABX5H3Z3</accession>
<dbReference type="PANTHER" id="PTHR43823:SF3">
    <property type="entry name" value="MULTIDRUG EXPORT PROTEIN MEPA"/>
    <property type="match status" value="1"/>
</dbReference>
<gene>
    <name evidence="13" type="ORF">C0W27_10595</name>
</gene>
<evidence type="ECO:0000256" key="2">
    <source>
        <dbReference type="ARBA" id="ARBA00008417"/>
    </source>
</evidence>
<feature type="transmembrane region" description="Helical" evidence="12">
    <location>
        <begin position="60"/>
        <end position="86"/>
    </location>
</feature>
<keyword evidence="9 12" id="KW-0472">Membrane</keyword>
<evidence type="ECO:0000256" key="8">
    <source>
        <dbReference type="ARBA" id="ARBA00022989"/>
    </source>
</evidence>
<evidence type="ECO:0000313" key="13">
    <source>
        <dbReference type="EMBL" id="PSX10472.1"/>
    </source>
</evidence>
<keyword evidence="14" id="KW-1185">Reference proteome</keyword>
<keyword evidence="8 12" id="KW-1133">Transmembrane helix</keyword>
<evidence type="ECO:0000256" key="6">
    <source>
        <dbReference type="ARBA" id="ARBA00022475"/>
    </source>
</evidence>
<keyword evidence="6" id="KW-1003">Cell membrane</keyword>
<dbReference type="Proteomes" id="UP000240989">
    <property type="component" value="Unassembled WGS sequence"/>
</dbReference>
<comment type="similarity">
    <text evidence="2">Belongs to the multi antimicrobial extrusion (MATE) (TC 2.A.66.1) family. MepA subfamily.</text>
</comment>
<dbReference type="PANTHER" id="PTHR43823">
    <property type="entry name" value="SPORULATION PROTEIN YKVU"/>
    <property type="match status" value="1"/>
</dbReference>
<name>A0ABX5H3Z3_PHOAN</name>
<keyword evidence="7 12" id="KW-0812">Transmembrane</keyword>
<dbReference type="CDD" id="cd13143">
    <property type="entry name" value="MATE_MepA_like"/>
    <property type="match status" value="1"/>
</dbReference>
<dbReference type="InterPro" id="IPR048279">
    <property type="entry name" value="MdtK-like"/>
</dbReference>
<reference evidence="13 14" key="1">
    <citation type="submission" date="2018-01" db="EMBL/GenBank/DDBJ databases">
        <title>Whole genome sequencing of Histamine producing bacteria.</title>
        <authorList>
            <person name="Butler K."/>
        </authorList>
    </citation>
    <scope>NUCLEOTIDE SEQUENCE [LARGE SCALE GENOMIC DNA]</scope>
    <source>
        <strain evidence="13 14">A6-1</strain>
    </source>
</reference>
<dbReference type="InterPro" id="IPR045070">
    <property type="entry name" value="MATE_MepA-like"/>
</dbReference>
<dbReference type="InterPro" id="IPR051327">
    <property type="entry name" value="MATE_MepA_subfamily"/>
</dbReference>
<evidence type="ECO:0000256" key="5">
    <source>
        <dbReference type="ARBA" id="ARBA00022448"/>
    </source>
</evidence>
<evidence type="ECO:0000256" key="10">
    <source>
        <dbReference type="ARBA" id="ARBA00023251"/>
    </source>
</evidence>
<sequence>MSVSSYQPLSLRDDSIFRLFWRYTLPTIAAMLVTGIYVAVDGMFVGHFIGEDGLAAIMLGYPIGSILYALGALIGMGASALVSIKLGEDKTDEARKIVGNAFSLCVIAALIICGLGIKFGTDILQWVGAKGAILSMAEDYLFWYFSMGFFAIISMAFSSLLRNDGQPKRVTYIMIFGGLLNIFLDWLFIVVIPWGLTGAAIATMLSQAATSILCLQHFFSDKSSLRIHWNSLKLKLDTCLQILKLGTSSLLMYMYLSVVLILHNKAFLMVGKPIHVAAYGIVSYTEAFFYLIFEGIALGTQPITSFNTGAGLKDRVIKARNLAFAVTLTVAFIGVTILYSLPDYVVYLFAGDNQLLQPVAINGMHLYFWGLPFEGLLLIGATYFQSINMAKEASILTGGKLILISIFIFTLAHIFGVDGIWVALPTCSFLLTSWMIIKIRKI</sequence>
<feature type="transmembrane region" description="Helical" evidence="12">
    <location>
        <begin position="274"/>
        <end position="293"/>
    </location>
</feature>
<evidence type="ECO:0000256" key="3">
    <source>
        <dbReference type="ARBA" id="ARBA00013489"/>
    </source>
</evidence>
<comment type="subcellular location">
    <subcellularLocation>
        <location evidence="1">Cell inner membrane</location>
        <topology evidence="1">Multi-pass membrane protein</topology>
    </subcellularLocation>
</comment>
<feature type="transmembrane region" description="Helical" evidence="12">
    <location>
        <begin position="322"/>
        <end position="341"/>
    </location>
</feature>
<evidence type="ECO:0000313" key="14">
    <source>
        <dbReference type="Proteomes" id="UP000240989"/>
    </source>
</evidence>
<evidence type="ECO:0000256" key="12">
    <source>
        <dbReference type="SAM" id="Phobius"/>
    </source>
</evidence>
<feature type="transmembrane region" description="Helical" evidence="12">
    <location>
        <begin position="420"/>
        <end position="437"/>
    </location>
</feature>
<comment type="caution">
    <text evidence="13">The sequence shown here is derived from an EMBL/GenBank/DDBJ whole genome shotgun (WGS) entry which is preliminary data.</text>
</comment>
<feature type="transmembrane region" description="Helical" evidence="12">
    <location>
        <begin position="396"/>
        <end position="414"/>
    </location>
</feature>
<evidence type="ECO:0000256" key="9">
    <source>
        <dbReference type="ARBA" id="ARBA00023136"/>
    </source>
</evidence>
<dbReference type="PIRSF" id="PIRSF006603">
    <property type="entry name" value="DinF"/>
    <property type="match status" value="1"/>
</dbReference>
<organism evidence="13 14">
    <name type="scientific">Photobacterium angustum</name>
    <dbReference type="NCBI Taxonomy" id="661"/>
    <lineage>
        <taxon>Bacteria</taxon>
        <taxon>Pseudomonadati</taxon>
        <taxon>Pseudomonadota</taxon>
        <taxon>Gammaproteobacteria</taxon>
        <taxon>Vibrionales</taxon>
        <taxon>Vibrionaceae</taxon>
        <taxon>Photobacterium</taxon>
    </lineage>
</organism>
<keyword evidence="10" id="KW-0046">Antibiotic resistance</keyword>
<evidence type="ECO:0000256" key="4">
    <source>
        <dbReference type="ARBA" id="ARBA00022106"/>
    </source>
</evidence>
<feature type="transmembrane region" description="Helical" evidence="12">
    <location>
        <begin position="173"/>
        <end position="194"/>
    </location>
</feature>
<evidence type="ECO:0000256" key="1">
    <source>
        <dbReference type="ARBA" id="ARBA00004429"/>
    </source>
</evidence>
<evidence type="ECO:0000256" key="7">
    <source>
        <dbReference type="ARBA" id="ARBA00022692"/>
    </source>
</evidence>
<feature type="transmembrane region" description="Helical" evidence="12">
    <location>
        <begin position="240"/>
        <end position="262"/>
    </location>
</feature>
<feature type="transmembrane region" description="Helical" evidence="12">
    <location>
        <begin position="200"/>
        <end position="219"/>
    </location>
</feature>
<keyword evidence="5" id="KW-0813">Transport</keyword>
<dbReference type="RefSeq" id="WP_045151578.1">
    <property type="nucleotide sequence ID" value="NZ_JZSW01000002.1"/>
</dbReference>
<protein>
    <recommendedName>
        <fullName evidence="4">Multidrug export protein MepA</fullName>
    </recommendedName>
    <alternativeName>
        <fullName evidence="3">Multidrug resistance protein NorM</fullName>
    </alternativeName>
    <alternativeName>
        <fullName evidence="11">Na(+)/drug antiporter</fullName>
    </alternativeName>
</protein>
<feature type="transmembrane region" description="Helical" evidence="12">
    <location>
        <begin position="20"/>
        <end position="40"/>
    </location>
</feature>
<feature type="transmembrane region" description="Helical" evidence="12">
    <location>
        <begin position="366"/>
        <end position="384"/>
    </location>
</feature>